<dbReference type="FunFam" id="3.30.70.270:FF:000001">
    <property type="entry name" value="Diguanylate cyclase domain protein"/>
    <property type="match status" value="1"/>
</dbReference>
<dbReference type="PROSITE" id="PS50113">
    <property type="entry name" value="PAC"/>
    <property type="match status" value="1"/>
</dbReference>
<dbReference type="InterPro" id="IPR000160">
    <property type="entry name" value="GGDEF_dom"/>
</dbReference>
<dbReference type="GO" id="GO:0005524">
    <property type="term" value="F:ATP binding"/>
    <property type="evidence" value="ECO:0007669"/>
    <property type="project" value="UniProtKB-KW"/>
</dbReference>
<dbReference type="Pfam" id="PF00990">
    <property type="entry name" value="GGDEF"/>
    <property type="match status" value="1"/>
</dbReference>
<dbReference type="InterPro" id="IPR035965">
    <property type="entry name" value="PAS-like_dom_sf"/>
</dbReference>
<dbReference type="PROSITE" id="PS50887">
    <property type="entry name" value="GGDEF"/>
    <property type="match status" value="1"/>
</dbReference>
<dbReference type="PANTHER" id="PTHR44757">
    <property type="entry name" value="DIGUANYLATE CYCLASE DGCP"/>
    <property type="match status" value="1"/>
</dbReference>
<keyword evidence="9" id="KW-0472">Membrane</keyword>
<keyword evidence="9" id="KW-1133">Transmembrane helix</keyword>
<dbReference type="InterPro" id="IPR052155">
    <property type="entry name" value="Biofilm_reg_signaling"/>
</dbReference>
<gene>
    <name evidence="13" type="ORF">JAZ07_01505</name>
</gene>
<keyword evidence="13" id="KW-0548">Nucleotidyltransferase</keyword>
<evidence type="ECO:0000256" key="8">
    <source>
        <dbReference type="ARBA" id="ARBA00023012"/>
    </source>
</evidence>
<dbReference type="SUPFAM" id="SSF55785">
    <property type="entry name" value="PYP-like sensor domain (PAS domain)"/>
    <property type="match status" value="1"/>
</dbReference>
<dbReference type="InterPro" id="IPR029787">
    <property type="entry name" value="Nucleotide_cyclase"/>
</dbReference>
<dbReference type="NCBIfam" id="TIGR00229">
    <property type="entry name" value="sensory_box"/>
    <property type="match status" value="1"/>
</dbReference>
<evidence type="ECO:0000256" key="6">
    <source>
        <dbReference type="ARBA" id="ARBA00022777"/>
    </source>
</evidence>
<evidence type="ECO:0000313" key="13">
    <source>
        <dbReference type="EMBL" id="MCG7945003.1"/>
    </source>
</evidence>
<evidence type="ECO:0000256" key="5">
    <source>
        <dbReference type="ARBA" id="ARBA00022741"/>
    </source>
</evidence>
<dbReference type="InterPro" id="IPR013767">
    <property type="entry name" value="PAS_fold"/>
</dbReference>
<reference evidence="13" key="1">
    <citation type="journal article" date="2021" name="Proc. Natl. Acad. Sci. U.S.A.">
        <title>Global biogeography of chemosynthetic symbionts reveals both localized and globally distributed symbiont groups. .</title>
        <authorList>
            <person name="Osvatic J.T."/>
            <person name="Wilkins L.G.E."/>
            <person name="Leibrecht L."/>
            <person name="Leray M."/>
            <person name="Zauner S."/>
            <person name="Polzin J."/>
            <person name="Camacho Y."/>
            <person name="Gros O."/>
            <person name="van Gils J.A."/>
            <person name="Eisen J.A."/>
            <person name="Petersen J.M."/>
            <person name="Yuen B."/>
        </authorList>
    </citation>
    <scope>NUCLEOTIDE SEQUENCE</scope>
    <source>
        <strain evidence="13">MAGclacostrist064TRANS</strain>
    </source>
</reference>
<sequence length="672" mass="74962">MPIPGAMTTPEVKRTSYAGEILQIFIPILLVLIFILGVFFYLEYSVETELLAERENNQVLLGSRSITRILENIAKDVHVLSQSTNLQNLLNGQGPQSKRQLEEEFLNFARNKASFDQIRFLDTTGKEVVRVNYNRGSVAAVSEEKLQNKGTRYYFRDTFKLDPGTLFISPFDLNVEQGRIEQPLKPMIRVGTPVFDSRGEKRGIVLVNYFGNELVAYLKSAMSGSTGGVMLLNSDGYWLSAPSPADEWGFMFKNERRFSTRYPDVWQEMLAQDSSQRTSEAGIFTWRTVYPLSQEATSSTGSVDPDGASGAAVGNQEYFWKVVSHVPQEILDRASLKRLGYGLALLLALSLLALIGSVFMASARLQEKAAILSLRRNEQRLRSITSELAEGLIVLDADGNLVMMNHEAEEILGWREKHLKGQPLLDQLLEAESGKPGANPIEDALDLHKVYRVEEGVFRRQDGSSLPVTYTAAPVSIDDTLHGVVVAFQDITDRKRMQDELKRMATHDALTGLCNRRMTEEFLGQSFTQAQRYKKELAICMLDIDLFKQVNDSHGHQIGDQVLREVSQIISNMTRDADCAGRYGGEEFILVLPETPVEGALALAERIRSQVAHNTVLEDEQGNPLKITISAGVAGIQEKIQGPDHLVSLADSALYHAKESGRNRVEEATYPL</sequence>
<evidence type="ECO:0000259" key="10">
    <source>
        <dbReference type="PROSITE" id="PS50112"/>
    </source>
</evidence>
<dbReference type="InterPro" id="IPR048760">
    <property type="entry name" value="VP0354-like_sensor_dom"/>
</dbReference>
<evidence type="ECO:0000259" key="11">
    <source>
        <dbReference type="PROSITE" id="PS50113"/>
    </source>
</evidence>
<evidence type="ECO:0000256" key="7">
    <source>
        <dbReference type="ARBA" id="ARBA00022840"/>
    </source>
</evidence>
<dbReference type="GO" id="GO:0016020">
    <property type="term" value="C:membrane"/>
    <property type="evidence" value="ECO:0007669"/>
    <property type="project" value="UniProtKB-SubCell"/>
</dbReference>
<dbReference type="EMBL" id="JAEPCM010000018">
    <property type="protein sequence ID" value="MCG7945003.1"/>
    <property type="molecule type" value="Genomic_DNA"/>
</dbReference>
<accession>A0A9E4KAZ3</accession>
<evidence type="ECO:0000256" key="3">
    <source>
        <dbReference type="ARBA" id="ARBA00022553"/>
    </source>
</evidence>
<comment type="subcellular location">
    <subcellularLocation>
        <location evidence="2">Membrane</location>
    </subcellularLocation>
</comment>
<feature type="domain" description="PAS" evidence="10">
    <location>
        <begin position="377"/>
        <end position="448"/>
    </location>
</feature>
<dbReference type="Proteomes" id="UP000886667">
    <property type="component" value="Unassembled WGS sequence"/>
</dbReference>
<organism evidence="13 14">
    <name type="scientific">Candidatus Thiodiazotropha taylori</name>
    <dbReference type="NCBI Taxonomy" id="2792791"/>
    <lineage>
        <taxon>Bacteria</taxon>
        <taxon>Pseudomonadati</taxon>
        <taxon>Pseudomonadota</taxon>
        <taxon>Gammaproteobacteria</taxon>
        <taxon>Chromatiales</taxon>
        <taxon>Sedimenticolaceae</taxon>
        <taxon>Candidatus Thiodiazotropha</taxon>
    </lineage>
</organism>
<keyword evidence="6" id="KW-0418">Kinase</keyword>
<dbReference type="PANTHER" id="PTHR44757:SF4">
    <property type="entry name" value="DIGUANYLATE CYCLASE DGCE-RELATED"/>
    <property type="match status" value="1"/>
</dbReference>
<feature type="domain" description="PAC" evidence="11">
    <location>
        <begin position="451"/>
        <end position="503"/>
    </location>
</feature>
<dbReference type="InterPro" id="IPR000700">
    <property type="entry name" value="PAS-assoc_C"/>
</dbReference>
<dbReference type="Gene3D" id="3.30.70.270">
    <property type="match status" value="1"/>
</dbReference>
<keyword evidence="7" id="KW-0067">ATP-binding</keyword>
<evidence type="ECO:0000256" key="4">
    <source>
        <dbReference type="ARBA" id="ARBA00022679"/>
    </source>
</evidence>
<keyword evidence="3" id="KW-0597">Phosphoprotein</keyword>
<evidence type="ECO:0000313" key="14">
    <source>
        <dbReference type="Proteomes" id="UP000886667"/>
    </source>
</evidence>
<name>A0A9E4KAZ3_9GAMM</name>
<dbReference type="GO" id="GO:0000160">
    <property type="term" value="P:phosphorelay signal transduction system"/>
    <property type="evidence" value="ECO:0007669"/>
    <property type="project" value="UniProtKB-KW"/>
</dbReference>
<keyword evidence="8" id="KW-0902">Two-component regulatory system</keyword>
<dbReference type="SMART" id="SM00267">
    <property type="entry name" value="GGDEF"/>
    <property type="match status" value="1"/>
</dbReference>
<protein>
    <submittedName>
        <fullName evidence="13">Diguanylate cyclase</fullName>
        <ecNumber evidence="13">2.7.7.65</ecNumber>
    </submittedName>
</protein>
<dbReference type="InterPro" id="IPR000014">
    <property type="entry name" value="PAS"/>
</dbReference>
<feature type="transmembrane region" description="Helical" evidence="9">
    <location>
        <begin position="21"/>
        <end position="42"/>
    </location>
</feature>
<comment type="cofactor">
    <cofactor evidence="1">
        <name>Mg(2+)</name>
        <dbReference type="ChEBI" id="CHEBI:18420"/>
    </cofactor>
</comment>
<dbReference type="CDD" id="cd18773">
    <property type="entry name" value="PDC1_HK_sensor"/>
    <property type="match status" value="1"/>
</dbReference>
<dbReference type="Pfam" id="PF00989">
    <property type="entry name" value="PAS"/>
    <property type="match status" value="1"/>
</dbReference>
<dbReference type="PROSITE" id="PS50112">
    <property type="entry name" value="PAS"/>
    <property type="match status" value="1"/>
</dbReference>
<evidence type="ECO:0000256" key="1">
    <source>
        <dbReference type="ARBA" id="ARBA00001946"/>
    </source>
</evidence>
<dbReference type="EC" id="2.7.7.65" evidence="13"/>
<dbReference type="GO" id="GO:0016301">
    <property type="term" value="F:kinase activity"/>
    <property type="evidence" value="ECO:0007669"/>
    <property type="project" value="UniProtKB-KW"/>
</dbReference>
<dbReference type="InterPro" id="IPR043128">
    <property type="entry name" value="Rev_trsase/Diguanyl_cyclase"/>
</dbReference>
<dbReference type="CDD" id="cd01949">
    <property type="entry name" value="GGDEF"/>
    <property type="match status" value="1"/>
</dbReference>
<dbReference type="SUPFAM" id="SSF55073">
    <property type="entry name" value="Nucleotide cyclase"/>
    <property type="match status" value="1"/>
</dbReference>
<evidence type="ECO:0000259" key="12">
    <source>
        <dbReference type="PROSITE" id="PS50887"/>
    </source>
</evidence>
<keyword evidence="4 13" id="KW-0808">Transferase</keyword>
<dbReference type="InterPro" id="IPR029151">
    <property type="entry name" value="Sensor-like_sf"/>
</dbReference>
<dbReference type="Pfam" id="PF21623">
    <property type="entry name" value="HK_sensor_dom_bact"/>
    <property type="match status" value="1"/>
</dbReference>
<feature type="domain" description="GGDEF" evidence="12">
    <location>
        <begin position="535"/>
        <end position="670"/>
    </location>
</feature>
<dbReference type="SUPFAM" id="SSF103190">
    <property type="entry name" value="Sensory domain-like"/>
    <property type="match status" value="2"/>
</dbReference>
<feature type="transmembrane region" description="Helical" evidence="9">
    <location>
        <begin position="339"/>
        <end position="361"/>
    </location>
</feature>
<dbReference type="CDD" id="cd00130">
    <property type="entry name" value="PAS"/>
    <property type="match status" value="1"/>
</dbReference>
<evidence type="ECO:0000256" key="9">
    <source>
        <dbReference type="SAM" id="Phobius"/>
    </source>
</evidence>
<comment type="caution">
    <text evidence="13">The sequence shown here is derived from an EMBL/GenBank/DDBJ whole genome shotgun (WGS) entry which is preliminary data.</text>
</comment>
<dbReference type="GO" id="GO:0006355">
    <property type="term" value="P:regulation of DNA-templated transcription"/>
    <property type="evidence" value="ECO:0007669"/>
    <property type="project" value="InterPro"/>
</dbReference>
<dbReference type="NCBIfam" id="TIGR00254">
    <property type="entry name" value="GGDEF"/>
    <property type="match status" value="1"/>
</dbReference>
<proteinExistence type="predicted"/>
<keyword evidence="5" id="KW-0547">Nucleotide-binding</keyword>
<keyword evidence="9" id="KW-0812">Transmembrane</keyword>
<dbReference type="SMART" id="SM00091">
    <property type="entry name" value="PAS"/>
    <property type="match status" value="1"/>
</dbReference>
<dbReference type="GO" id="GO:0052621">
    <property type="term" value="F:diguanylate cyclase activity"/>
    <property type="evidence" value="ECO:0007669"/>
    <property type="project" value="UniProtKB-EC"/>
</dbReference>
<dbReference type="AlphaFoldDB" id="A0A9E4KAZ3"/>
<dbReference type="Gene3D" id="3.30.450.20">
    <property type="entry name" value="PAS domain"/>
    <property type="match status" value="3"/>
</dbReference>
<evidence type="ECO:0000256" key="2">
    <source>
        <dbReference type="ARBA" id="ARBA00004370"/>
    </source>
</evidence>